<dbReference type="PROSITE" id="PS01124">
    <property type="entry name" value="HTH_ARAC_FAMILY_2"/>
    <property type="match status" value="1"/>
</dbReference>
<reference evidence="7 9" key="2">
    <citation type="submission" date="2020-02" db="EMBL/GenBank/DDBJ databases">
        <title>The WGS of Modestobacter muralis DSM 100205.</title>
        <authorList>
            <person name="Jiang Z."/>
        </authorList>
    </citation>
    <scope>NUCLEOTIDE SEQUENCE [LARGE SCALE GENOMIC DNA]</scope>
    <source>
        <strain evidence="7 9">DSM 100205</strain>
    </source>
</reference>
<feature type="region of interest" description="Disordered" evidence="4">
    <location>
        <begin position="1"/>
        <end position="24"/>
    </location>
</feature>
<evidence type="ECO:0000256" key="4">
    <source>
        <dbReference type="SAM" id="MobiDB-lite"/>
    </source>
</evidence>
<dbReference type="Proteomes" id="UP000471152">
    <property type="component" value="Unassembled WGS sequence"/>
</dbReference>
<keyword evidence="2" id="KW-0238">DNA-binding</keyword>
<evidence type="ECO:0000313" key="6">
    <source>
        <dbReference type="EMBL" id="NEK96466.1"/>
    </source>
</evidence>
<evidence type="ECO:0000256" key="1">
    <source>
        <dbReference type="ARBA" id="ARBA00023015"/>
    </source>
</evidence>
<dbReference type="AlphaFoldDB" id="A0A6P0HE05"/>
<evidence type="ECO:0000313" key="7">
    <source>
        <dbReference type="EMBL" id="NEN53366.1"/>
    </source>
</evidence>
<accession>A0A6P0HE05</accession>
<dbReference type="EMBL" id="JAAGWH010000065">
    <property type="protein sequence ID" value="NEK96466.1"/>
    <property type="molecule type" value="Genomic_DNA"/>
</dbReference>
<evidence type="ECO:0000256" key="2">
    <source>
        <dbReference type="ARBA" id="ARBA00023125"/>
    </source>
</evidence>
<feature type="compositionally biased region" description="Basic residues" evidence="4">
    <location>
        <begin position="1"/>
        <end position="17"/>
    </location>
</feature>
<dbReference type="Gene3D" id="1.10.10.60">
    <property type="entry name" value="Homeodomain-like"/>
    <property type="match status" value="1"/>
</dbReference>
<reference evidence="6 8" key="1">
    <citation type="submission" date="2020-01" db="EMBL/GenBank/DDBJ databases">
        <title>the WGS Modestobacter muralis CPCC 204518.</title>
        <authorList>
            <person name="Jiang Z."/>
        </authorList>
    </citation>
    <scope>NUCLEOTIDE SEQUENCE [LARGE SCALE GENOMIC DNA]</scope>
    <source>
        <strain evidence="6 8">DSM 100205</strain>
    </source>
</reference>
<protein>
    <submittedName>
        <fullName evidence="7">Helix-turn-helix transcriptional regulator</fullName>
    </submittedName>
</protein>
<dbReference type="SMART" id="SM00342">
    <property type="entry name" value="HTH_ARAC"/>
    <property type="match status" value="1"/>
</dbReference>
<dbReference type="EMBL" id="JAAGWB010000068">
    <property type="protein sequence ID" value="NEN53366.1"/>
    <property type="molecule type" value="Genomic_DNA"/>
</dbReference>
<feature type="region of interest" description="Disordered" evidence="4">
    <location>
        <begin position="37"/>
        <end position="88"/>
    </location>
</feature>
<proteinExistence type="predicted"/>
<keyword evidence="8" id="KW-1185">Reference proteome</keyword>
<dbReference type="SUPFAM" id="SSF46689">
    <property type="entry name" value="Homeodomain-like"/>
    <property type="match status" value="1"/>
</dbReference>
<evidence type="ECO:0000259" key="5">
    <source>
        <dbReference type="PROSITE" id="PS01124"/>
    </source>
</evidence>
<sequence length="194" mass="21303">MANGVSRRRRIIPRGRSRAFPCRYRPRVPTTAPVFSLPRHARRRTRATTAAHPGGGGRSTNHESQPQPGGASLLIKNPPRSGTSPAVERGFLRRRRVEDYARELGYSPRTLSRASLAATGVGAKEVLDRRVVLEAKRLLAHTDRSAAQVGAQLGFSSATNFSKYFHQRTGTSPIVFRAQVRGEGPVERRATRSG</sequence>
<comment type="caution">
    <text evidence="7">The sequence shown here is derived from an EMBL/GenBank/DDBJ whole genome shotgun (WGS) entry which is preliminary data.</text>
</comment>
<keyword evidence="1" id="KW-0805">Transcription regulation</keyword>
<dbReference type="PANTHER" id="PTHR43280:SF32">
    <property type="entry name" value="TRANSCRIPTIONAL REGULATORY PROTEIN"/>
    <property type="match status" value="1"/>
</dbReference>
<evidence type="ECO:0000256" key="3">
    <source>
        <dbReference type="ARBA" id="ARBA00023163"/>
    </source>
</evidence>
<dbReference type="PANTHER" id="PTHR43280">
    <property type="entry name" value="ARAC-FAMILY TRANSCRIPTIONAL REGULATOR"/>
    <property type="match status" value="1"/>
</dbReference>
<evidence type="ECO:0000313" key="9">
    <source>
        <dbReference type="Proteomes" id="UP000471152"/>
    </source>
</evidence>
<organism evidence="7 9">
    <name type="scientific">Modestobacter muralis</name>
    <dbReference type="NCBI Taxonomy" id="1608614"/>
    <lineage>
        <taxon>Bacteria</taxon>
        <taxon>Bacillati</taxon>
        <taxon>Actinomycetota</taxon>
        <taxon>Actinomycetes</taxon>
        <taxon>Geodermatophilales</taxon>
        <taxon>Geodermatophilaceae</taxon>
        <taxon>Modestobacter</taxon>
    </lineage>
</organism>
<gene>
    <name evidence="7" type="ORF">G3R41_20890</name>
    <name evidence="6" type="ORF">GCU67_20175</name>
</gene>
<dbReference type="GO" id="GO:0043565">
    <property type="term" value="F:sequence-specific DNA binding"/>
    <property type="evidence" value="ECO:0007669"/>
    <property type="project" value="InterPro"/>
</dbReference>
<feature type="domain" description="HTH araC/xylS-type" evidence="5">
    <location>
        <begin position="81"/>
        <end position="179"/>
    </location>
</feature>
<dbReference type="InterPro" id="IPR009057">
    <property type="entry name" value="Homeodomain-like_sf"/>
</dbReference>
<dbReference type="InterPro" id="IPR018060">
    <property type="entry name" value="HTH_AraC"/>
</dbReference>
<dbReference type="Pfam" id="PF12833">
    <property type="entry name" value="HTH_18"/>
    <property type="match status" value="1"/>
</dbReference>
<dbReference type="Proteomes" id="UP000468828">
    <property type="component" value="Unassembled WGS sequence"/>
</dbReference>
<keyword evidence="3" id="KW-0804">Transcription</keyword>
<name>A0A6P0HE05_9ACTN</name>
<evidence type="ECO:0000313" key="8">
    <source>
        <dbReference type="Proteomes" id="UP000468828"/>
    </source>
</evidence>
<dbReference type="GO" id="GO:0003700">
    <property type="term" value="F:DNA-binding transcription factor activity"/>
    <property type="evidence" value="ECO:0007669"/>
    <property type="project" value="InterPro"/>
</dbReference>